<evidence type="ECO:0000313" key="2">
    <source>
        <dbReference type="Proteomes" id="UP000178606"/>
    </source>
</evidence>
<dbReference type="Proteomes" id="UP000178606">
    <property type="component" value="Unassembled WGS sequence"/>
</dbReference>
<name>A0A1F6CMT3_HANXR</name>
<dbReference type="Pfam" id="PF13730">
    <property type="entry name" value="HTH_36"/>
    <property type="match status" value="1"/>
</dbReference>
<reference evidence="1 2" key="1">
    <citation type="journal article" date="2016" name="Nat. Commun.">
        <title>Thousands of microbial genomes shed light on interconnected biogeochemical processes in an aquifer system.</title>
        <authorList>
            <person name="Anantharaman K."/>
            <person name="Brown C.T."/>
            <person name="Hug L.A."/>
            <person name="Sharon I."/>
            <person name="Castelle C.J."/>
            <person name="Probst A.J."/>
            <person name="Thomas B.C."/>
            <person name="Singh A."/>
            <person name="Wilkins M.J."/>
            <person name="Karaoz U."/>
            <person name="Brodie E.L."/>
            <person name="Williams K.H."/>
            <person name="Hubbard S.S."/>
            <person name="Banfield J.F."/>
        </authorList>
    </citation>
    <scope>NUCLEOTIDE SEQUENCE [LARGE SCALE GENOMIC DNA]</scope>
    <source>
        <strain evidence="2">RIFCSPLOWO2_12_FULL_64_10</strain>
    </source>
</reference>
<evidence type="ECO:0000313" key="1">
    <source>
        <dbReference type="EMBL" id="OGG50172.1"/>
    </source>
</evidence>
<dbReference type="Gene3D" id="1.10.10.10">
    <property type="entry name" value="Winged helix-like DNA-binding domain superfamily/Winged helix DNA-binding domain"/>
    <property type="match status" value="1"/>
</dbReference>
<accession>A0A1F6CMT3</accession>
<evidence type="ECO:0008006" key="3">
    <source>
        <dbReference type="Google" id="ProtNLM"/>
    </source>
</evidence>
<dbReference type="EMBL" id="MFKF01000212">
    <property type="protein sequence ID" value="OGG50172.1"/>
    <property type="molecule type" value="Genomic_DNA"/>
</dbReference>
<dbReference type="AlphaFoldDB" id="A0A1F6CMT3"/>
<sequence>MQKTATVDLRSGEQDRLDIFRDRAVSAEEIRLFGILCRLAQGPGGCFAPRRVLARMTGRSTSTINQQLASLKRRGYITISRQGRQSGEPAVIRVVREAREESGFTTKGRRRR</sequence>
<dbReference type="SUPFAM" id="SSF46785">
    <property type="entry name" value="Winged helix' DNA-binding domain"/>
    <property type="match status" value="1"/>
</dbReference>
<comment type="caution">
    <text evidence="1">The sequence shown here is derived from an EMBL/GenBank/DDBJ whole genome shotgun (WGS) entry which is preliminary data.</text>
</comment>
<protein>
    <recommendedName>
        <fullName evidence="3">LexA repressor DNA-binding domain-containing protein</fullName>
    </recommendedName>
</protein>
<proteinExistence type="predicted"/>
<dbReference type="InterPro" id="IPR036390">
    <property type="entry name" value="WH_DNA-bd_sf"/>
</dbReference>
<organism evidence="1 2">
    <name type="scientific">Handelsmanbacteria sp. (strain RIFCSPLOWO2_12_FULL_64_10)</name>
    <dbReference type="NCBI Taxonomy" id="1817868"/>
    <lineage>
        <taxon>Bacteria</taxon>
        <taxon>Candidatus Handelsmaniibacteriota</taxon>
    </lineage>
</organism>
<dbReference type="InterPro" id="IPR036388">
    <property type="entry name" value="WH-like_DNA-bd_sf"/>
</dbReference>
<gene>
    <name evidence="1" type="ORF">A3F84_12000</name>
</gene>